<evidence type="ECO:0000256" key="1">
    <source>
        <dbReference type="SAM" id="MobiDB-lite"/>
    </source>
</evidence>
<feature type="region of interest" description="Disordered" evidence="1">
    <location>
        <begin position="1"/>
        <end position="69"/>
    </location>
</feature>
<feature type="compositionally biased region" description="Acidic residues" evidence="1">
    <location>
        <begin position="55"/>
        <end position="66"/>
    </location>
</feature>
<sequence>MPVPKKIKQKRAKPKLKKPTPISQGFENDFAEAAAVDEDEPEEEEKSMQERDKSDNDDDEEEEQGDAQEGARHLLLSPSFSLFFFHLSILGDSLIHLPAPTRSPAPVKYNGADREEIAVCPFALNDVKSTIGQSVRLAFGSAVNLPHSEVITRRWHILRLHTPPSIHSTSLTNEITGHDHDHFRQRP</sequence>
<dbReference type="EMBL" id="OZ035832">
    <property type="protein sequence ID" value="CAL1571584.1"/>
    <property type="molecule type" value="Genomic_DNA"/>
</dbReference>
<keyword evidence="3" id="KW-1185">Reference proteome</keyword>
<evidence type="ECO:0000313" key="2">
    <source>
        <dbReference type="EMBL" id="CAL1571584.1"/>
    </source>
</evidence>
<feature type="compositionally biased region" description="Basic residues" evidence="1">
    <location>
        <begin position="1"/>
        <end position="18"/>
    </location>
</feature>
<dbReference type="Proteomes" id="UP001497482">
    <property type="component" value="Chromosome 10"/>
</dbReference>
<protein>
    <submittedName>
        <fullName evidence="2">Uncharacterized protein</fullName>
    </submittedName>
</protein>
<evidence type="ECO:0000313" key="3">
    <source>
        <dbReference type="Proteomes" id="UP001497482"/>
    </source>
</evidence>
<accession>A0AAV2J898</accession>
<feature type="compositionally biased region" description="Basic and acidic residues" evidence="1">
    <location>
        <begin position="176"/>
        <end position="187"/>
    </location>
</feature>
<proteinExistence type="predicted"/>
<feature type="compositionally biased region" description="Acidic residues" evidence="1">
    <location>
        <begin position="35"/>
        <end position="45"/>
    </location>
</feature>
<feature type="region of interest" description="Disordered" evidence="1">
    <location>
        <begin position="168"/>
        <end position="187"/>
    </location>
</feature>
<name>A0AAV2J898_KNICA</name>
<dbReference type="AlphaFoldDB" id="A0AAV2J898"/>
<reference evidence="2 3" key="1">
    <citation type="submission" date="2024-04" db="EMBL/GenBank/DDBJ databases">
        <authorList>
            <person name="Waldvogel A.-M."/>
            <person name="Schoenle A."/>
        </authorList>
    </citation>
    <scope>NUCLEOTIDE SEQUENCE [LARGE SCALE GENOMIC DNA]</scope>
</reference>
<gene>
    <name evidence="2" type="ORF">KC01_LOCUS3687</name>
</gene>
<organism evidence="2 3">
    <name type="scientific">Knipowitschia caucasica</name>
    <name type="common">Caucasian dwarf goby</name>
    <name type="synonym">Pomatoschistus caucasicus</name>
    <dbReference type="NCBI Taxonomy" id="637954"/>
    <lineage>
        <taxon>Eukaryota</taxon>
        <taxon>Metazoa</taxon>
        <taxon>Chordata</taxon>
        <taxon>Craniata</taxon>
        <taxon>Vertebrata</taxon>
        <taxon>Euteleostomi</taxon>
        <taxon>Actinopterygii</taxon>
        <taxon>Neopterygii</taxon>
        <taxon>Teleostei</taxon>
        <taxon>Neoteleostei</taxon>
        <taxon>Acanthomorphata</taxon>
        <taxon>Gobiaria</taxon>
        <taxon>Gobiiformes</taxon>
        <taxon>Gobioidei</taxon>
        <taxon>Gobiidae</taxon>
        <taxon>Gobiinae</taxon>
        <taxon>Knipowitschia</taxon>
    </lineage>
</organism>